<proteinExistence type="predicted"/>
<dbReference type="InterPro" id="IPR052544">
    <property type="entry name" value="Bacteriocin_Proc_Enz"/>
</dbReference>
<dbReference type="InterPro" id="IPR000415">
    <property type="entry name" value="Nitroreductase-like"/>
</dbReference>
<gene>
    <name evidence="2" type="ORF">AVDCRST_MAG86-3653</name>
</gene>
<dbReference type="Pfam" id="PF00881">
    <property type="entry name" value="Nitroreductase"/>
    <property type="match status" value="1"/>
</dbReference>
<accession>A0A6J4VSB2</accession>
<dbReference type="PANTHER" id="PTHR43745">
    <property type="entry name" value="NITROREDUCTASE MJ1384-RELATED"/>
    <property type="match status" value="1"/>
</dbReference>
<evidence type="ECO:0000259" key="1">
    <source>
        <dbReference type="Pfam" id="PF00881"/>
    </source>
</evidence>
<organism evidence="2">
    <name type="scientific">uncultured Truepera sp</name>
    <dbReference type="NCBI Taxonomy" id="543023"/>
    <lineage>
        <taxon>Bacteria</taxon>
        <taxon>Thermotogati</taxon>
        <taxon>Deinococcota</taxon>
        <taxon>Deinococci</taxon>
        <taxon>Trueperales</taxon>
        <taxon>Trueperaceae</taxon>
        <taxon>Truepera</taxon>
        <taxon>environmental samples</taxon>
    </lineage>
</organism>
<dbReference type="GO" id="GO:0008878">
    <property type="term" value="F:glucose-1-phosphate adenylyltransferase activity"/>
    <property type="evidence" value="ECO:0007669"/>
    <property type="project" value="UniProtKB-EC"/>
</dbReference>
<reference evidence="2" key="1">
    <citation type="submission" date="2020-02" db="EMBL/GenBank/DDBJ databases">
        <authorList>
            <person name="Meier V. D."/>
        </authorList>
    </citation>
    <scope>NUCLEOTIDE SEQUENCE</scope>
    <source>
        <strain evidence="2">AVDCRST_MAG86</strain>
    </source>
</reference>
<protein>
    <submittedName>
        <fullName evidence="2">Glucose-1-phosphate adenylyltransferase( )</fullName>
        <ecNumber evidence="2">2.7.7.27</ecNumber>
    </submittedName>
</protein>
<dbReference type="InterPro" id="IPR029479">
    <property type="entry name" value="Nitroreductase"/>
</dbReference>
<dbReference type="NCBIfam" id="TIGR03605">
    <property type="entry name" value="antibiot_sagB"/>
    <property type="match status" value="1"/>
</dbReference>
<dbReference type="CDD" id="cd02142">
    <property type="entry name" value="McbC_SagB-like_oxidoreductase"/>
    <property type="match status" value="1"/>
</dbReference>
<dbReference type="Gene3D" id="3.40.109.10">
    <property type="entry name" value="NADH Oxidase"/>
    <property type="match status" value="1"/>
</dbReference>
<sequence>MALSSRDKTIGESFQAQTKYRRGALPPKTGKVVSPFKVYANPLEVASLPVPELSAGKGLWSALSTTREGVPEGGRLRQSDVSQLLWATSGFTYGGQRTHATAVPIAGLETYLIVRQIEDVFPGVYHYNPREHALEHLLRTEPSLDLADALLGDTDISACAAIVAYTGLPGRIDDGSKSRAYRYLYLEAGAAAQCAMLAAVGLGLAATVRAEFYDDELSRLLQVDGVGEVPLCVLTLGT</sequence>
<name>A0A6J4VSB2_9DEIN</name>
<dbReference type="SUPFAM" id="SSF55469">
    <property type="entry name" value="FMN-dependent nitroreductase-like"/>
    <property type="match status" value="1"/>
</dbReference>
<dbReference type="EC" id="2.7.7.27" evidence="2"/>
<dbReference type="EMBL" id="CADCWP010000327">
    <property type="protein sequence ID" value="CAA9586707.1"/>
    <property type="molecule type" value="Genomic_DNA"/>
</dbReference>
<evidence type="ECO:0000313" key="2">
    <source>
        <dbReference type="EMBL" id="CAA9586707.1"/>
    </source>
</evidence>
<dbReference type="GO" id="GO:0016491">
    <property type="term" value="F:oxidoreductase activity"/>
    <property type="evidence" value="ECO:0007669"/>
    <property type="project" value="InterPro"/>
</dbReference>
<keyword evidence="2" id="KW-0808">Transferase</keyword>
<dbReference type="AlphaFoldDB" id="A0A6J4VSB2"/>
<keyword evidence="2" id="KW-0548">Nucleotidyltransferase</keyword>
<dbReference type="InterPro" id="IPR020051">
    <property type="entry name" value="SagB-type_dehydrogenase"/>
</dbReference>
<feature type="domain" description="Nitroreductase" evidence="1">
    <location>
        <begin position="79"/>
        <end position="237"/>
    </location>
</feature>
<dbReference type="PANTHER" id="PTHR43745:SF2">
    <property type="entry name" value="NITROREDUCTASE MJ1384-RELATED"/>
    <property type="match status" value="1"/>
</dbReference>